<feature type="region of interest" description="Disordered" evidence="1">
    <location>
        <begin position="267"/>
        <end position="290"/>
    </location>
</feature>
<feature type="compositionally biased region" description="Polar residues" evidence="1">
    <location>
        <begin position="169"/>
        <end position="178"/>
    </location>
</feature>
<evidence type="ECO:0000256" key="1">
    <source>
        <dbReference type="SAM" id="MobiDB-lite"/>
    </source>
</evidence>
<dbReference type="EMBL" id="BNCQ01000032">
    <property type="protein sequence ID" value="GIM09781.1"/>
    <property type="molecule type" value="Genomic_DNA"/>
</dbReference>
<feature type="compositionally biased region" description="Pro residues" evidence="1">
    <location>
        <begin position="847"/>
        <end position="865"/>
    </location>
</feature>
<evidence type="ECO:0000313" key="3">
    <source>
        <dbReference type="EMBL" id="GIM09781.1"/>
    </source>
</evidence>
<name>A0A8J4LTV7_9CHLO</name>
<protein>
    <recommendedName>
        <fullName evidence="6">RAP domain-containing protein</fullName>
    </recommendedName>
</protein>
<comment type="caution">
    <text evidence="3">The sequence shown here is derived from an EMBL/GenBank/DDBJ whole genome shotgun (WGS) entry which is preliminary data.</text>
</comment>
<sequence>MQTVYSSYISNESHGLFAQTVNWLRNRNRLHCPQFSWVKAAAQETQATKSINYVQAGACAFSSAQPLCRGQAYASPKAHLVGPLSANAADTAAPAASLDAGAAAVLGGSDSSGLNYSLHLVGVPTADGKLPPLNVRTRCHRRQDPRSPLATALPGPQNSQGVCSEHSPQHSFSATGRSGSRVAPRLCCRPVADNPEIAQLSNDTGMDIGMTITVAEIAAANWAGATSAGSKAGAAHARTRQSYLEPTGHLRAEMPYRTSCSTMVAPSPSQALCGRKHSHTPPPSLPPATTPAALQEAAIARGAAATASLSWDSPSKASTTPIGTKGLSASGLSAAIHAATSLDELVTLYDAQPEAFRSGHVSAALVRLPHAAGLRRTRTPRLRELRHEALLQQLLVRFEIHRAAGEYGTRDLSSCAWVLGTLGRRDCGALVSELAEHMLALRQQYLRQREAAAEWIKEPRNKGSAAMATKFGKGWKGDWQPSGEVSPLLVGTTRGSDATASPTKMLAVTATVVAVPPGRASDCTPLDLSNMALGMAKAGVTSPHLWKDLAAAAAAKKLQGFGTQETANFAWSLAHGHREFCRGDVGAAPRPYRAQEAADASGSAGASANATDARVTDCINDQWQGFVPWPGGCSGAMVTPSATRVLHPSWLPWARDFVEEVLAPRVRCMLRFYTTQQAANAAWALATLGHADSRTLGAVAAIASALAEGSMRAVAGPAAAATAVDGQMYAAAGPVAATRVVTAAADWPAQKGQRLTPQSVCMFVWAMATMVSTMRTSGDGTAAISSTSRISTHLSSNSSSSSINNRAGSSRSSVEHITDSIITTHSRDTRLDKGPKQSISESRYSLPPAPAPVPPLPDPPPEPAPLYQPLQTRPSTAIHPRALLALTRVASAHITRFSAQGLANLMWGLGVLGFQSPRELRQLAAREALLRLTELKPLGMATLLEDWARARRHHPELFAAAASLMTAKLYECGCSPGGDVQPRTLARLLRAYGAVGHANRRLFQMAAAALVPLQATATAPIRGTLQGTAVSAPLDELSPGELYQLVCAYGRVGVHAPWLMDEVLARLGPVLTVTRLRDGAGGGSSAFGPPPCAAGRLLCGLAVLGHRPAAIVMHGAHADGGDNMDAATASAAMAAFRVLRRSVLTGICVMTSRHALAAVWALVRLRAAGAPEVLQMAQLLVRRAAPGADNLAVGLAAVARTTAVSGNPVMLTRFVWVLGRGAAAAAADAERLRGIDSDAAAAEADAATAVFEKLSGGLLAIASALLGGKENEERDGTGAVTLHGDVIVALSEAIAAILAQKTRSGATAGEGAAPPSMLRLYNQLSRYFLTLVDLALRCCGTAAGPQLLPGQLTPRALADLVHAVYDSGVAATHPAVRVAAARQVLFRLQAVCFHNAGMATGLGMAAHRGRSYTRQPQWPHVQSHRHQQLPAKLSVNDLAQLLAAAARMELFDHPRAQPMLRDAARELMDHSALSGKGTATPDDGAATSGGAAVGAKDLHRASLSPVGLAALQELIRHCWHPDYENDGSGGGCSRRQLMAQDAYLANTNSPDCRGGTAGSAAAMVAATSSGRTLRRALYRWAIRQAQPLLPWLGPETRALVIKASWTDEA</sequence>
<dbReference type="Proteomes" id="UP000722791">
    <property type="component" value="Unassembled WGS sequence"/>
</dbReference>
<evidence type="ECO:0008006" key="6">
    <source>
        <dbReference type="Google" id="ProtNLM"/>
    </source>
</evidence>
<feature type="region of interest" description="Disordered" evidence="1">
    <location>
        <begin position="141"/>
        <end position="178"/>
    </location>
</feature>
<proteinExistence type="predicted"/>
<dbReference type="OrthoDB" id="551799at2759"/>
<dbReference type="Proteomes" id="UP000747110">
    <property type="component" value="Unassembled WGS sequence"/>
</dbReference>
<evidence type="ECO:0000313" key="4">
    <source>
        <dbReference type="Proteomes" id="UP000722791"/>
    </source>
</evidence>
<keyword evidence="5" id="KW-1185">Reference proteome</keyword>
<gene>
    <name evidence="2" type="ORF">Vretifemale_412</name>
    <name evidence="3" type="ORF">Vretimale_13596</name>
</gene>
<dbReference type="EMBL" id="BNCP01000001">
    <property type="protein sequence ID" value="GIL69491.1"/>
    <property type="molecule type" value="Genomic_DNA"/>
</dbReference>
<reference evidence="3" key="1">
    <citation type="journal article" date="2021" name="Proc. Natl. Acad. Sci. U.S.A.">
        <title>Three genomes in the algal genus Volvox reveal the fate of a haploid sex-determining region after a transition to homothallism.</title>
        <authorList>
            <person name="Yamamoto K."/>
            <person name="Hamaji T."/>
            <person name="Kawai-Toyooka H."/>
            <person name="Matsuzaki R."/>
            <person name="Takahashi F."/>
            <person name="Nishimura Y."/>
            <person name="Kawachi M."/>
            <person name="Noguchi H."/>
            <person name="Minakuchi Y."/>
            <person name="Umen J.G."/>
            <person name="Toyoda A."/>
            <person name="Nozaki H."/>
        </authorList>
    </citation>
    <scope>NUCLEOTIDE SEQUENCE</scope>
    <source>
        <strain evidence="3">NIES-3785</strain>
        <strain evidence="2">NIES-3786</strain>
    </source>
</reference>
<feature type="compositionally biased region" description="Low complexity" evidence="1">
    <location>
        <begin position="789"/>
        <end position="812"/>
    </location>
</feature>
<feature type="compositionally biased region" description="Basic and acidic residues" evidence="1">
    <location>
        <begin position="825"/>
        <end position="835"/>
    </location>
</feature>
<feature type="region of interest" description="Disordered" evidence="1">
    <location>
        <begin position="789"/>
        <end position="865"/>
    </location>
</feature>
<evidence type="ECO:0000313" key="5">
    <source>
        <dbReference type="Proteomes" id="UP000747110"/>
    </source>
</evidence>
<feature type="compositionally biased region" description="Pro residues" evidence="1">
    <location>
        <begin position="280"/>
        <end position="289"/>
    </location>
</feature>
<evidence type="ECO:0000313" key="2">
    <source>
        <dbReference type="EMBL" id="GIL69491.1"/>
    </source>
</evidence>
<organism evidence="3 4">
    <name type="scientific">Volvox reticuliferus</name>
    <dbReference type="NCBI Taxonomy" id="1737510"/>
    <lineage>
        <taxon>Eukaryota</taxon>
        <taxon>Viridiplantae</taxon>
        <taxon>Chlorophyta</taxon>
        <taxon>core chlorophytes</taxon>
        <taxon>Chlorophyceae</taxon>
        <taxon>CS clade</taxon>
        <taxon>Chlamydomonadales</taxon>
        <taxon>Volvocaceae</taxon>
        <taxon>Volvox</taxon>
    </lineage>
</organism>
<accession>A0A8J4LTV7</accession>